<organism evidence="1 2">
    <name type="scientific">Xylella fastidiosa (strain Temecula1 / ATCC 700964)</name>
    <dbReference type="NCBI Taxonomy" id="183190"/>
    <lineage>
        <taxon>Bacteria</taxon>
        <taxon>Pseudomonadati</taxon>
        <taxon>Pseudomonadota</taxon>
        <taxon>Gammaproteobacteria</taxon>
        <taxon>Lysobacterales</taxon>
        <taxon>Lysobacteraceae</taxon>
        <taxon>Xylella</taxon>
    </lineage>
</organism>
<dbReference type="KEGG" id="xft:PD_0807"/>
<sequence length="162" mass="18352">MSARNIFTLMQAVGNLEPLTIAFPKFHEFQRAKKGVLFTVFLRLRPCLNGKILVSCITGNGGLKICARCSILANCLSNIRYTRTSGSHRSRSHRRCQLTSAQSLIHCHTEMLRTERITVGIQFDFPQKSPQAPVQTSQKLRIFTRQRSEPPQHVQTKPCQST</sequence>
<proteinExistence type="predicted"/>
<evidence type="ECO:0000313" key="1">
    <source>
        <dbReference type="EMBL" id="AAO28675.1"/>
    </source>
</evidence>
<dbReference type="Proteomes" id="UP000002516">
    <property type="component" value="Chromosome"/>
</dbReference>
<dbReference type="HOGENOM" id="CLU_1634756_0_0_6"/>
<dbReference type="AlphaFoldDB" id="Q87D79"/>
<dbReference type="EMBL" id="AE009442">
    <property type="protein sequence ID" value="AAO28675.1"/>
    <property type="molecule type" value="Genomic_DNA"/>
</dbReference>
<keyword evidence="2" id="KW-1185">Reference proteome</keyword>
<protein>
    <submittedName>
        <fullName evidence="1">Uncharacterized protein</fullName>
    </submittedName>
</protein>
<accession>Q87D79</accession>
<name>Q87D79_XYLFT</name>
<evidence type="ECO:0000313" key="2">
    <source>
        <dbReference type="Proteomes" id="UP000002516"/>
    </source>
</evidence>
<reference evidence="1 2" key="1">
    <citation type="journal article" date="2003" name="J. Bacteriol.">
        <title>Comparative analyses of the complete genome sequences of Pierce's disease and citrus variegated chlorosis strains of Xylella fastidiosa.</title>
        <authorList>
            <person name="Van Sluys M.A."/>
            <person name="de Oliveira M.C."/>
            <person name="Monteiro-Vitorello C.B."/>
            <person name="Miyaki C.Y."/>
            <person name="Furlan L.R."/>
            <person name="Camargo L.E."/>
            <person name="da Silva A.C."/>
            <person name="Moon D.H."/>
            <person name="Takita M.A."/>
            <person name="Lemos E.G."/>
            <person name="Machado M.A."/>
            <person name="Ferro M.I."/>
            <person name="da Silva F.R."/>
            <person name="Goldman M.H."/>
            <person name="Goldman G.H."/>
            <person name="Lemos M.V."/>
            <person name="El-Dorry H."/>
            <person name="Tsai S.M."/>
            <person name="Carrer H."/>
            <person name="Carraro D.M."/>
            <person name="de Oliveira R.C."/>
            <person name="Nunes L.R."/>
            <person name="Siqueira W.J."/>
            <person name="Coutinho L.L."/>
            <person name="Kimura E.T."/>
            <person name="Ferro E.S."/>
            <person name="Harakava R."/>
            <person name="Kuramae E.E."/>
            <person name="Marino C.L."/>
            <person name="Giglioti E."/>
            <person name="Abreu I.L."/>
            <person name="Alves L.M."/>
            <person name="do Amaral A.M."/>
            <person name="Baia G.S."/>
            <person name="Blanco S.R."/>
            <person name="Brito M.S."/>
            <person name="Cannavan F.S."/>
            <person name="Celestino A.V."/>
            <person name="da Cunha A.F."/>
            <person name="Fenille R.C."/>
            <person name="Ferro J.A."/>
            <person name="Formighieri E.F."/>
            <person name="Kishi L.T."/>
            <person name="Leoni S.G."/>
            <person name="Oliveira A.R."/>
            <person name="Rosa V.E.Jr."/>
            <person name="Sassaki F.T."/>
            <person name="Sena J.A."/>
            <person name="de Souza A.A."/>
            <person name="Truffi D."/>
            <person name="Tsukumo F."/>
            <person name="Yanai G.M."/>
            <person name="Zaros L.G."/>
            <person name="Civerolo E.L."/>
            <person name="Simpson A.J."/>
            <person name="Almeida N.F.Jr."/>
            <person name="Setubal J.C."/>
            <person name="Kitajima J.P."/>
        </authorList>
    </citation>
    <scope>NUCLEOTIDE SEQUENCE [LARGE SCALE GENOMIC DNA]</scope>
    <source>
        <strain evidence="2">Temecula1 / ATCC 700964</strain>
    </source>
</reference>
<gene>
    <name evidence="1" type="ordered locus">PD_0807</name>
</gene>